<evidence type="ECO:0000259" key="9">
    <source>
        <dbReference type="PROSITE" id="PS50253"/>
    </source>
</evidence>
<dbReference type="GO" id="GO:0004129">
    <property type="term" value="F:cytochrome-c oxidase activity"/>
    <property type="evidence" value="ECO:0007669"/>
    <property type="project" value="InterPro"/>
</dbReference>
<keyword evidence="11" id="KW-1185">Reference proteome</keyword>
<feature type="transmembrane region" description="Helical" evidence="8">
    <location>
        <begin position="90"/>
        <end position="110"/>
    </location>
</feature>
<dbReference type="GO" id="GO:0019646">
    <property type="term" value="P:aerobic electron transport chain"/>
    <property type="evidence" value="ECO:0007669"/>
    <property type="project" value="InterPro"/>
</dbReference>
<feature type="transmembrane region" description="Helical" evidence="8">
    <location>
        <begin position="22"/>
        <end position="44"/>
    </location>
</feature>
<evidence type="ECO:0000256" key="1">
    <source>
        <dbReference type="ARBA" id="ARBA00004651"/>
    </source>
</evidence>
<dbReference type="InterPro" id="IPR024791">
    <property type="entry name" value="Cyt_c/ubiquinol_Oxase_su3"/>
</dbReference>
<keyword evidence="4 7" id="KW-0812">Transmembrane</keyword>
<dbReference type="Pfam" id="PF00510">
    <property type="entry name" value="COX3"/>
    <property type="match status" value="1"/>
</dbReference>
<reference evidence="10 11" key="1">
    <citation type="submission" date="2016-10" db="EMBL/GenBank/DDBJ databases">
        <authorList>
            <person name="de Groot N.N."/>
        </authorList>
    </citation>
    <scope>NUCLEOTIDE SEQUENCE [LARGE SCALE GENOMIC DNA]</scope>
    <source>
        <strain evidence="10 11">DSM 28286</strain>
    </source>
</reference>
<feature type="transmembrane region" description="Helical" evidence="8">
    <location>
        <begin position="130"/>
        <end position="156"/>
    </location>
</feature>
<evidence type="ECO:0000256" key="2">
    <source>
        <dbReference type="ARBA" id="ARBA00010581"/>
    </source>
</evidence>
<comment type="similarity">
    <text evidence="2 7">Belongs to the cytochrome c oxidase subunit 3 family.</text>
</comment>
<dbReference type="Gene3D" id="1.20.120.80">
    <property type="entry name" value="Cytochrome c oxidase, subunit III, four-helix bundle"/>
    <property type="match status" value="1"/>
</dbReference>
<feature type="domain" description="Heme-copper oxidase subunit III family profile" evidence="9">
    <location>
        <begin position="1"/>
        <end position="195"/>
    </location>
</feature>
<gene>
    <name evidence="10" type="ORF">SAMN05444277_10477</name>
</gene>
<dbReference type="PANTHER" id="PTHR11403:SF2">
    <property type="entry name" value="CYTOCHROME BO(3) UBIQUINOL OXIDASE SUBUNIT 3"/>
    <property type="match status" value="1"/>
</dbReference>
<dbReference type="GO" id="GO:0005886">
    <property type="term" value="C:plasma membrane"/>
    <property type="evidence" value="ECO:0007669"/>
    <property type="project" value="UniProtKB-SubCell"/>
</dbReference>
<name>A0A1I5UXY1_9BACT</name>
<dbReference type="STRING" id="1465490.SAMN05444277_10477"/>
<feature type="transmembrane region" description="Helical" evidence="8">
    <location>
        <begin position="56"/>
        <end position="78"/>
    </location>
</feature>
<feature type="transmembrane region" description="Helical" evidence="8">
    <location>
        <begin position="177"/>
        <end position="194"/>
    </location>
</feature>
<dbReference type="Proteomes" id="UP000199031">
    <property type="component" value="Unassembled WGS sequence"/>
</dbReference>
<evidence type="ECO:0000256" key="8">
    <source>
        <dbReference type="SAM" id="Phobius"/>
    </source>
</evidence>
<protein>
    <submittedName>
        <fullName evidence="10">Cytochrome c oxidase subunit 3</fullName>
    </submittedName>
</protein>
<keyword evidence="6 8" id="KW-0472">Membrane</keyword>
<dbReference type="SUPFAM" id="SSF81452">
    <property type="entry name" value="Cytochrome c oxidase subunit III-like"/>
    <property type="match status" value="1"/>
</dbReference>
<dbReference type="RefSeq" id="WP_245751297.1">
    <property type="nucleotide sequence ID" value="NZ_FOXQ01000004.1"/>
</dbReference>
<dbReference type="EMBL" id="FOXQ01000004">
    <property type="protein sequence ID" value="SFP99566.1"/>
    <property type="molecule type" value="Genomic_DNA"/>
</dbReference>
<dbReference type="InterPro" id="IPR000298">
    <property type="entry name" value="Cyt_c_oxidase-like_su3"/>
</dbReference>
<accession>A0A1I5UXY1</accession>
<evidence type="ECO:0000313" key="10">
    <source>
        <dbReference type="EMBL" id="SFP99566.1"/>
    </source>
</evidence>
<proteinExistence type="inferred from homology"/>
<evidence type="ECO:0000256" key="5">
    <source>
        <dbReference type="ARBA" id="ARBA00022989"/>
    </source>
</evidence>
<evidence type="ECO:0000256" key="6">
    <source>
        <dbReference type="ARBA" id="ARBA00023136"/>
    </source>
</evidence>
<sequence>MKAVTMPATVSNERKRIHPHKFTLWVALGSIVMMFAGLTSAYIVRKAAANWLEFEFPSVFWISTVVILLSSLTIHLALKSFKAREMRRYRMLITITAVLGILFGVLQYFGFSYLYNHGVKIFGIGSNPSASFLGIIVGLHALHVLGGVIALLIIFFRAYSLKTKNYNTTAIEIVSTYWHFVDILWIYLFIFLKWF</sequence>
<dbReference type="PROSITE" id="PS50253">
    <property type="entry name" value="COX3"/>
    <property type="match status" value="1"/>
</dbReference>
<comment type="subcellular location">
    <subcellularLocation>
        <location evidence="1 7">Cell membrane</location>
        <topology evidence="1 7">Multi-pass membrane protein</topology>
    </subcellularLocation>
</comment>
<dbReference type="InterPro" id="IPR013833">
    <property type="entry name" value="Cyt_c_oxidase_su3_a-hlx"/>
</dbReference>
<evidence type="ECO:0000256" key="3">
    <source>
        <dbReference type="ARBA" id="ARBA00022475"/>
    </source>
</evidence>
<evidence type="ECO:0000313" key="11">
    <source>
        <dbReference type="Proteomes" id="UP000199031"/>
    </source>
</evidence>
<dbReference type="InterPro" id="IPR035973">
    <property type="entry name" value="Cyt_c_oxidase_su3-like_sf"/>
</dbReference>
<dbReference type="PANTHER" id="PTHR11403">
    <property type="entry name" value="CYTOCHROME C OXIDASE SUBUNIT III"/>
    <property type="match status" value="1"/>
</dbReference>
<dbReference type="AlphaFoldDB" id="A0A1I5UXY1"/>
<evidence type="ECO:0000256" key="4">
    <source>
        <dbReference type="ARBA" id="ARBA00022692"/>
    </source>
</evidence>
<keyword evidence="5 8" id="KW-1133">Transmembrane helix</keyword>
<evidence type="ECO:0000256" key="7">
    <source>
        <dbReference type="RuleBase" id="RU003376"/>
    </source>
</evidence>
<organism evidence="10 11">
    <name type="scientific">Parafilimonas terrae</name>
    <dbReference type="NCBI Taxonomy" id="1465490"/>
    <lineage>
        <taxon>Bacteria</taxon>
        <taxon>Pseudomonadati</taxon>
        <taxon>Bacteroidota</taxon>
        <taxon>Chitinophagia</taxon>
        <taxon>Chitinophagales</taxon>
        <taxon>Chitinophagaceae</taxon>
        <taxon>Parafilimonas</taxon>
    </lineage>
</organism>
<keyword evidence="3" id="KW-1003">Cell membrane</keyword>